<dbReference type="EMBL" id="CM055094">
    <property type="protein sequence ID" value="KAJ7563223.1"/>
    <property type="molecule type" value="Genomic_DNA"/>
</dbReference>
<name>A0ACC2E9R9_DIPCM</name>
<dbReference type="Proteomes" id="UP001162992">
    <property type="component" value="Chromosome 3"/>
</dbReference>
<reference evidence="2" key="1">
    <citation type="journal article" date="2024" name="Proc. Natl. Acad. Sci. U.S.A.">
        <title>Extraordinary preservation of gene collinearity over three hundred million years revealed in homosporous lycophytes.</title>
        <authorList>
            <person name="Li C."/>
            <person name="Wickell D."/>
            <person name="Kuo L.Y."/>
            <person name="Chen X."/>
            <person name="Nie B."/>
            <person name="Liao X."/>
            <person name="Peng D."/>
            <person name="Ji J."/>
            <person name="Jenkins J."/>
            <person name="Williams M."/>
            <person name="Shu S."/>
            <person name="Plott C."/>
            <person name="Barry K."/>
            <person name="Rajasekar S."/>
            <person name="Grimwood J."/>
            <person name="Han X."/>
            <person name="Sun S."/>
            <person name="Hou Z."/>
            <person name="He W."/>
            <person name="Dai G."/>
            <person name="Sun C."/>
            <person name="Schmutz J."/>
            <person name="Leebens-Mack J.H."/>
            <person name="Li F.W."/>
            <person name="Wang L."/>
        </authorList>
    </citation>
    <scope>NUCLEOTIDE SEQUENCE [LARGE SCALE GENOMIC DNA]</scope>
    <source>
        <strain evidence="2">cv. PW_Plant_1</strain>
    </source>
</reference>
<sequence>MQACAYLPPPSSILIVMNSAMELDDSNNHQRSHQANDKGNARLEVIQHDENGECVELVLSKAFDDRAQEFIKTEKDSAEDEHVIISDSAQLEQKAKLPALESCAKTARIDKSEDHDSQMMSLQPQLEGLDSETELSSHISGIDKRLPKRRDDDKQLPKAQIECNYNVLSDFDAHNESPEIPCKQYQKSKERRRPSRESFDFVVTVDPPTKLMGQFLKLQKEYGHSFDVADTDIEELSKSGGITDWPFVSAENNYCLTDMLSVSEHSERSFDGSSVSKGRRLGDSDGVMLLRDAVDCDFDSATVSQNQSPAWLRDIDAIIDPKKSSKPTAEASGEPMDEELFTNKGMLHLRRRFCKSESNSATFSDEVLKTSTISSGRKSYSYQLKRKSRLLDPGRSSYEALPRSPQSSGHLGVGKPSNSSMSQRSNFHISGPALAKVEEEEDDPLKDADLPAECWSNKWDIWSALEWAVFIALVAALMCSIVVPFLKRRMIWGLEVWKWAVLVLVVFCGCLVSGWLVRILVFCIERNFLLRKRVLYFVYGLRKGVRNCLWLVCVLLAWRFLFDTSVEQSSRSYKAVTYVTNLLLCFLIATIIWLLKILGVKILASSFHVSTYFERIQDSLFNQYILETLSGPPLIATHRSFNGQLNDQLTEAGAKPTGHLSGHHVAPRQSGLLSRSGLLGSKRQAWREGKSGAKDGKGQKEDDITIERLQRLSQNNVSAWNMKRLIKLVRYTGVSTLSHSLDSSMSELEGSDNEIQTEWQAKAAAQKIFKNVANPGKRCIVLKDLMRFLTAEETRRAVGLFEGATETGRITKHSLKNWVVKVYKERRALALSLNDTKTAVRKLHRIIDALVSMLILVIWLLVLGIASTHLLFFISSQLLLIAFVFANTCKTTFEAIIFLFVVHPFDVGDRCVVDGVELVVEEMSILTTVFLRYDNEKIYYPNSVLSTKPIGNFYRSPDMGDAFDFSVDVSTPAEKLALLKEKITRYIESKPNHWYSNHIMVVREIENMNKMTMSLWLQHTMNHQDSGEKWIRRSDLILEMKKYFQELGIEYQLLPQDVRVQARNDI</sequence>
<evidence type="ECO:0000313" key="2">
    <source>
        <dbReference type="Proteomes" id="UP001162992"/>
    </source>
</evidence>
<protein>
    <submittedName>
        <fullName evidence="1">Uncharacterized protein</fullName>
    </submittedName>
</protein>
<gene>
    <name evidence="1" type="ORF">O6H91_03G101500</name>
</gene>
<keyword evidence="2" id="KW-1185">Reference proteome</keyword>
<evidence type="ECO:0000313" key="1">
    <source>
        <dbReference type="EMBL" id="KAJ7563223.1"/>
    </source>
</evidence>
<accession>A0ACC2E9R9</accession>
<comment type="caution">
    <text evidence="1">The sequence shown here is derived from an EMBL/GenBank/DDBJ whole genome shotgun (WGS) entry which is preliminary data.</text>
</comment>
<organism evidence="1 2">
    <name type="scientific">Diphasiastrum complanatum</name>
    <name type="common">Issler's clubmoss</name>
    <name type="synonym">Lycopodium complanatum</name>
    <dbReference type="NCBI Taxonomy" id="34168"/>
    <lineage>
        <taxon>Eukaryota</taxon>
        <taxon>Viridiplantae</taxon>
        <taxon>Streptophyta</taxon>
        <taxon>Embryophyta</taxon>
        <taxon>Tracheophyta</taxon>
        <taxon>Lycopodiopsida</taxon>
        <taxon>Lycopodiales</taxon>
        <taxon>Lycopodiaceae</taxon>
        <taxon>Lycopodioideae</taxon>
        <taxon>Diphasiastrum</taxon>
    </lineage>
</organism>
<proteinExistence type="predicted"/>